<feature type="transmembrane region" description="Helical" evidence="1">
    <location>
        <begin position="46"/>
        <end position="67"/>
    </location>
</feature>
<dbReference type="AlphaFoldDB" id="A0A162GIH3"/>
<dbReference type="InterPro" id="IPR025333">
    <property type="entry name" value="DUF4239"/>
</dbReference>
<sequence>MQMEFFYNTKLWVIFIGLIVFFSAVSLLSHYIAGKKDRAEPGSTEFLSTTILGLLALLLGFTFSMAISRFDTRSSLVLKESNTIGTAYLRSDLFPQDQVQEYRRLLKEYTQQRIEFFTSIRNGKREFIQNMQALQTKIWQETTKLVKNNMSPVAATFIQANNDLIDVDGERLFASENHVPEVVFDVLILIAAMGLASLSYSLGIKKHSAKAPLVLGILFAVVIVLIQDLDRPGRGLIQPHEDAMIRVLESM</sequence>
<reference evidence="2 3" key="1">
    <citation type="submission" date="2016-03" db="EMBL/GenBank/DDBJ databases">
        <authorList>
            <person name="Ploux O."/>
        </authorList>
    </citation>
    <scope>NUCLEOTIDE SEQUENCE [LARGE SCALE GENOMIC DNA]</scope>
    <source>
        <strain evidence="2 3">EC13</strain>
    </source>
</reference>
<evidence type="ECO:0000256" key="1">
    <source>
        <dbReference type="SAM" id="Phobius"/>
    </source>
</evidence>
<keyword evidence="1" id="KW-0472">Membrane</keyword>
<feature type="transmembrane region" description="Helical" evidence="1">
    <location>
        <begin position="209"/>
        <end position="226"/>
    </location>
</feature>
<feature type="transmembrane region" description="Helical" evidence="1">
    <location>
        <begin position="182"/>
        <end position="203"/>
    </location>
</feature>
<dbReference type="Proteomes" id="UP000075799">
    <property type="component" value="Unassembled WGS sequence"/>
</dbReference>
<organism evidence="2 3">
    <name type="scientific">Bdellovibrio bacteriovorus</name>
    <dbReference type="NCBI Taxonomy" id="959"/>
    <lineage>
        <taxon>Bacteria</taxon>
        <taxon>Pseudomonadati</taxon>
        <taxon>Bdellovibrionota</taxon>
        <taxon>Bdellovibrionia</taxon>
        <taxon>Bdellovibrionales</taxon>
        <taxon>Pseudobdellovibrionaceae</taxon>
        <taxon>Bdellovibrio</taxon>
    </lineage>
</organism>
<keyword evidence="1" id="KW-0812">Transmembrane</keyword>
<gene>
    <name evidence="2" type="ORF">AZI87_02955</name>
</gene>
<dbReference type="OrthoDB" id="116415at2"/>
<protein>
    <recommendedName>
        <fullName evidence="4">DUF4239 domain-containing protein</fullName>
    </recommendedName>
</protein>
<comment type="caution">
    <text evidence="2">The sequence shown here is derived from an EMBL/GenBank/DDBJ whole genome shotgun (WGS) entry which is preliminary data.</text>
</comment>
<accession>A0A162GIH3</accession>
<dbReference type="Pfam" id="PF14023">
    <property type="entry name" value="Bestrophin-like"/>
    <property type="match status" value="1"/>
</dbReference>
<proteinExistence type="predicted"/>
<dbReference type="EMBL" id="LUKD01000001">
    <property type="protein sequence ID" value="KYG68231.1"/>
    <property type="molecule type" value="Genomic_DNA"/>
</dbReference>
<evidence type="ECO:0000313" key="2">
    <source>
        <dbReference type="EMBL" id="KYG68231.1"/>
    </source>
</evidence>
<evidence type="ECO:0008006" key="4">
    <source>
        <dbReference type="Google" id="ProtNLM"/>
    </source>
</evidence>
<evidence type="ECO:0000313" key="3">
    <source>
        <dbReference type="Proteomes" id="UP000075799"/>
    </source>
</evidence>
<name>A0A162GIH3_BDEBC</name>
<keyword evidence="1" id="KW-1133">Transmembrane helix</keyword>
<feature type="transmembrane region" description="Helical" evidence="1">
    <location>
        <begin position="12"/>
        <end position="34"/>
    </location>
</feature>